<dbReference type="GO" id="GO:0008270">
    <property type="term" value="F:zinc ion binding"/>
    <property type="evidence" value="ECO:0007669"/>
    <property type="project" value="InterPro"/>
</dbReference>
<keyword evidence="2" id="KW-0378">Hydrolase</keyword>
<keyword evidence="3" id="KW-1185">Reference proteome</keyword>
<gene>
    <name evidence="2" type="ORF">F6X38_04245</name>
</gene>
<keyword evidence="2" id="KW-0540">Nuclease</keyword>
<dbReference type="AlphaFoldDB" id="A0A7V7U1K3"/>
<comment type="caution">
    <text evidence="2">The sequence shown here is derived from an EMBL/GenBank/DDBJ whole genome shotgun (WGS) entry which is preliminary data.</text>
</comment>
<keyword evidence="2" id="KW-0255">Endonuclease</keyword>
<dbReference type="GO" id="GO:0003676">
    <property type="term" value="F:nucleic acid binding"/>
    <property type="evidence" value="ECO:0007669"/>
    <property type="project" value="InterPro"/>
</dbReference>
<evidence type="ECO:0000313" key="3">
    <source>
        <dbReference type="Proteomes" id="UP000432089"/>
    </source>
</evidence>
<evidence type="ECO:0000313" key="2">
    <source>
        <dbReference type="EMBL" id="KAB0682022.1"/>
    </source>
</evidence>
<reference evidence="2 3" key="1">
    <citation type="submission" date="2019-09" db="EMBL/GenBank/DDBJ databases">
        <title>YIM 132180 draft genome.</title>
        <authorList>
            <person name="Zhang K."/>
        </authorList>
    </citation>
    <scope>NUCLEOTIDE SEQUENCE [LARGE SCALE GENOMIC DNA]</scope>
    <source>
        <strain evidence="2 3">YIM 132180</strain>
    </source>
</reference>
<dbReference type="EMBL" id="VZDO01000002">
    <property type="protein sequence ID" value="KAB0682022.1"/>
    <property type="molecule type" value="Genomic_DNA"/>
</dbReference>
<feature type="domain" description="HNH" evidence="1">
    <location>
        <begin position="91"/>
        <end position="133"/>
    </location>
</feature>
<proteinExistence type="predicted"/>
<accession>A0A7V7U1K3</accession>
<dbReference type="InterPro" id="IPR002711">
    <property type="entry name" value="HNH"/>
</dbReference>
<dbReference type="GO" id="GO:0004519">
    <property type="term" value="F:endonuclease activity"/>
    <property type="evidence" value="ECO:0007669"/>
    <property type="project" value="UniProtKB-KW"/>
</dbReference>
<dbReference type="InterPro" id="IPR003615">
    <property type="entry name" value="HNH_nuc"/>
</dbReference>
<evidence type="ECO:0000259" key="1">
    <source>
        <dbReference type="Pfam" id="PF01844"/>
    </source>
</evidence>
<dbReference type="Pfam" id="PF01844">
    <property type="entry name" value="HNH"/>
    <property type="match status" value="1"/>
</dbReference>
<dbReference type="CDD" id="cd00085">
    <property type="entry name" value="HNHc"/>
    <property type="match status" value="1"/>
</dbReference>
<sequence length="141" mass="15770">MLPDTLLVRRKCVSGKRYMQKLRKYFHPVEPWFGGVSASGVEMGRVANLPPMIGAMPNRVLSPPKEAEPFYLSPAWRGLVAEVKQERGNRCEDCGAGGRIIGDHIHERKDGGSDFDTGNIRLRCIPCHNRKTAKAKRARVT</sequence>
<name>A0A7V7U1K3_9HYPH</name>
<dbReference type="Gene3D" id="1.10.30.50">
    <property type="match status" value="1"/>
</dbReference>
<organism evidence="2 3">
    <name type="scientific">Plantimonas leprariae</name>
    <dbReference type="NCBI Taxonomy" id="2615207"/>
    <lineage>
        <taxon>Bacteria</taxon>
        <taxon>Pseudomonadati</taxon>
        <taxon>Pseudomonadota</taxon>
        <taxon>Alphaproteobacteria</taxon>
        <taxon>Hyphomicrobiales</taxon>
        <taxon>Aurantimonadaceae</taxon>
        <taxon>Plantimonas</taxon>
    </lineage>
</organism>
<dbReference type="Proteomes" id="UP000432089">
    <property type="component" value="Unassembled WGS sequence"/>
</dbReference>
<protein>
    <submittedName>
        <fullName evidence="2">HNH endonuclease</fullName>
    </submittedName>
</protein>